<keyword evidence="3" id="KW-0539">Nucleus</keyword>
<proteinExistence type="inferred from homology"/>
<accession>A0A0F2LXX4</accession>
<comment type="caution">
    <text evidence="5">The sequence shown here is derived from an EMBL/GenBank/DDBJ whole genome shotgun (WGS) entry which is preliminary data.</text>
</comment>
<dbReference type="AlphaFoldDB" id="A0A0F2LXX4"/>
<dbReference type="KEGG" id="ssck:SPSK_03666"/>
<dbReference type="EMBL" id="AXCR01000010">
    <property type="protein sequence ID" value="KJR82308.1"/>
    <property type="molecule type" value="Genomic_DNA"/>
</dbReference>
<dbReference type="RefSeq" id="XP_016584984.1">
    <property type="nucleotide sequence ID" value="XM_016730501.1"/>
</dbReference>
<evidence type="ECO:0000313" key="5">
    <source>
        <dbReference type="EMBL" id="KJR82308.1"/>
    </source>
</evidence>
<dbReference type="Pfam" id="PF01125">
    <property type="entry name" value="BUD31"/>
    <property type="match status" value="1"/>
</dbReference>
<gene>
    <name evidence="5" type="ORF">SPSK_03666</name>
</gene>
<dbReference type="PRINTS" id="PR00322">
    <property type="entry name" value="G10"/>
</dbReference>
<dbReference type="PANTHER" id="PTHR19411:SF0">
    <property type="entry name" value="PROTEIN BUD31 HOMOLOG"/>
    <property type="match status" value="1"/>
</dbReference>
<feature type="region of interest" description="Disordered" evidence="4">
    <location>
        <begin position="98"/>
        <end position="148"/>
    </location>
</feature>
<reference evidence="5 6" key="1">
    <citation type="journal article" date="2014" name="BMC Genomics">
        <title>Comparative genomics of the major fungal agents of human and animal Sporotrichosis: Sporothrix schenckii and Sporothrix brasiliensis.</title>
        <authorList>
            <person name="Teixeira M.M."/>
            <person name="de Almeida L.G."/>
            <person name="Kubitschek-Barreira P."/>
            <person name="Alves F.L."/>
            <person name="Kioshima E.S."/>
            <person name="Abadio A.K."/>
            <person name="Fernandes L."/>
            <person name="Derengowski L.S."/>
            <person name="Ferreira K.S."/>
            <person name="Souza R.C."/>
            <person name="Ruiz J.C."/>
            <person name="de Andrade N.C."/>
            <person name="Paes H.C."/>
            <person name="Nicola A.M."/>
            <person name="Albuquerque P."/>
            <person name="Gerber A.L."/>
            <person name="Martins V.P."/>
            <person name="Peconick L.D."/>
            <person name="Neto A.V."/>
            <person name="Chaucanez C.B."/>
            <person name="Silva P.A."/>
            <person name="Cunha O.L."/>
            <person name="de Oliveira F.F."/>
            <person name="dos Santos T.C."/>
            <person name="Barros A.L."/>
            <person name="Soares M.A."/>
            <person name="de Oliveira L.M."/>
            <person name="Marini M.M."/>
            <person name="Villalobos-Duno H."/>
            <person name="Cunha M.M."/>
            <person name="de Hoog S."/>
            <person name="da Silveira J.F."/>
            <person name="Henrissat B."/>
            <person name="Nino-Vega G.A."/>
            <person name="Cisalpino P.S."/>
            <person name="Mora-Montes H.M."/>
            <person name="Almeida S.R."/>
            <person name="Stajich J.E."/>
            <person name="Lopes-Bezerra L.M."/>
            <person name="Vasconcelos A.T."/>
            <person name="Felipe M.S."/>
        </authorList>
    </citation>
    <scope>NUCLEOTIDE SEQUENCE [LARGE SCALE GENOMIC DNA]</scope>
    <source>
        <strain evidence="5 6">1099-18</strain>
    </source>
</reference>
<evidence type="ECO:0000256" key="3">
    <source>
        <dbReference type="ARBA" id="ARBA00023242"/>
    </source>
</evidence>
<evidence type="ECO:0000256" key="1">
    <source>
        <dbReference type="ARBA" id="ARBA00004123"/>
    </source>
</evidence>
<comment type="similarity">
    <text evidence="2">Belongs to the BUD31 (G10) family.</text>
</comment>
<dbReference type="Proteomes" id="UP000033710">
    <property type="component" value="Unassembled WGS sequence"/>
</dbReference>
<evidence type="ECO:0000256" key="2">
    <source>
        <dbReference type="ARBA" id="ARBA00005287"/>
    </source>
</evidence>
<evidence type="ECO:0000256" key="4">
    <source>
        <dbReference type="SAM" id="MobiDB-lite"/>
    </source>
</evidence>
<name>A0A0F2LXX4_SPOSC</name>
<evidence type="ECO:0000313" key="6">
    <source>
        <dbReference type="Proteomes" id="UP000033710"/>
    </source>
</evidence>
<dbReference type="GO" id="GO:0000398">
    <property type="term" value="P:mRNA splicing, via spliceosome"/>
    <property type="evidence" value="ECO:0007669"/>
    <property type="project" value="TreeGrafter"/>
</dbReference>
<organism evidence="5 6">
    <name type="scientific">Sporothrix schenckii 1099-18</name>
    <dbReference type="NCBI Taxonomy" id="1397361"/>
    <lineage>
        <taxon>Eukaryota</taxon>
        <taxon>Fungi</taxon>
        <taxon>Dikarya</taxon>
        <taxon>Ascomycota</taxon>
        <taxon>Pezizomycotina</taxon>
        <taxon>Sordariomycetes</taxon>
        <taxon>Sordariomycetidae</taxon>
        <taxon>Ophiostomatales</taxon>
        <taxon>Ophiostomataceae</taxon>
        <taxon>Sporothrix</taxon>
    </lineage>
</organism>
<sequence>MPAIRHASKRKPPPDGFDDIEDDLLIFANKMKDAQSTPTDGLPKHQAQWPIFQISHQRSRYVYELYYEKEAISKQLYDWLLKNGYADAMLIAKWKKQGYEKGGPRPHTNLPSSAAFGASKQKRPTSTRHVSAACPRRSSRRTKTFSASVAAAEDALRVTKGQEEED</sequence>
<dbReference type="PANTHER" id="PTHR19411">
    <property type="entry name" value="PROTEIN BUD31-RELATED"/>
    <property type="match status" value="1"/>
</dbReference>
<dbReference type="OrthoDB" id="277109at2759"/>
<comment type="subcellular location">
    <subcellularLocation>
        <location evidence="1">Nucleus</location>
    </subcellularLocation>
</comment>
<reference evidence="5 6" key="2">
    <citation type="journal article" date="2015" name="Eukaryot. Cell">
        <title>Asexual propagation of a virulent clone complex in a human and feline outbreak of sporotrichosis.</title>
        <authorList>
            <person name="Teixeira Mde M."/>
            <person name="Rodrigues A.M."/>
            <person name="Tsui C.K."/>
            <person name="de Almeida L.G."/>
            <person name="Van Diepeningen A.D."/>
            <person name="van den Ende B.G."/>
            <person name="Fernandes G.F."/>
            <person name="Kano R."/>
            <person name="Hamelin R.C."/>
            <person name="Lopes-Bezerra L.M."/>
            <person name="Vasconcelos A.T."/>
            <person name="de Hoog S."/>
            <person name="de Camargo Z.P."/>
            <person name="Felipe M.S."/>
        </authorList>
    </citation>
    <scope>NUCLEOTIDE SEQUENCE [LARGE SCALE GENOMIC DNA]</scope>
    <source>
        <strain evidence="5 6">1099-18</strain>
    </source>
</reference>
<dbReference type="VEuPathDB" id="FungiDB:SPSK_03666"/>
<dbReference type="GO" id="GO:0005681">
    <property type="term" value="C:spliceosomal complex"/>
    <property type="evidence" value="ECO:0007669"/>
    <property type="project" value="TreeGrafter"/>
</dbReference>
<dbReference type="InterPro" id="IPR001748">
    <property type="entry name" value="BUD31"/>
</dbReference>
<dbReference type="GeneID" id="27665778"/>
<protein>
    <submittedName>
        <fullName evidence="5">Bud site selection protein 31</fullName>
    </submittedName>
</protein>